<dbReference type="InterPro" id="IPR004099">
    <property type="entry name" value="Pyr_nucl-diS_OxRdtase_dimer"/>
</dbReference>
<comment type="caution">
    <text evidence="9">The sequence shown here is derived from an EMBL/GenBank/DDBJ whole genome shotgun (WGS) entry which is preliminary data.</text>
</comment>
<dbReference type="Pfam" id="PF02852">
    <property type="entry name" value="Pyr_redox_dim"/>
    <property type="match status" value="1"/>
</dbReference>
<feature type="domain" description="Pyridine nucleotide-disulphide oxidoreductase dimerisation" evidence="7">
    <location>
        <begin position="250"/>
        <end position="353"/>
    </location>
</feature>
<gene>
    <name evidence="9" type="ORF">GHYDROH2_03910</name>
</gene>
<dbReference type="EMBL" id="BSDS01000001">
    <property type="protein sequence ID" value="GLI36890.1"/>
    <property type="molecule type" value="Genomic_DNA"/>
</dbReference>
<comment type="cofactor">
    <cofactor evidence="1">
        <name>FAD</name>
        <dbReference type="ChEBI" id="CHEBI:57692"/>
    </cofactor>
</comment>
<dbReference type="SUPFAM" id="SSF55424">
    <property type="entry name" value="FAD/NAD-linked reductases, dimerisation (C-terminal) domain"/>
    <property type="match status" value="1"/>
</dbReference>
<name>A0A9W6FXK1_9BACT</name>
<dbReference type="PANTHER" id="PTHR43429:SF1">
    <property type="entry name" value="NAD(P)H SULFUR OXIDOREDUCTASE (COA-DEPENDENT)"/>
    <property type="match status" value="1"/>
</dbReference>
<dbReference type="InterPro" id="IPR016156">
    <property type="entry name" value="FAD/NAD-linked_Rdtase_dimer_sf"/>
</dbReference>
<dbReference type="InterPro" id="IPR050260">
    <property type="entry name" value="FAD-bd_OxRdtase"/>
</dbReference>
<evidence type="ECO:0000259" key="8">
    <source>
        <dbReference type="Pfam" id="PF07992"/>
    </source>
</evidence>
<organism evidence="9 10">
    <name type="scientific">Geobacter hydrogenophilus</name>
    <dbReference type="NCBI Taxonomy" id="40983"/>
    <lineage>
        <taxon>Bacteria</taxon>
        <taxon>Pseudomonadati</taxon>
        <taxon>Thermodesulfobacteriota</taxon>
        <taxon>Desulfuromonadia</taxon>
        <taxon>Geobacterales</taxon>
        <taxon>Geobacteraceae</taxon>
        <taxon>Geobacter</taxon>
    </lineage>
</organism>
<evidence type="ECO:0000259" key="7">
    <source>
        <dbReference type="Pfam" id="PF02852"/>
    </source>
</evidence>
<dbReference type="AlphaFoldDB" id="A0A9W6FXK1"/>
<dbReference type="Proteomes" id="UP001144352">
    <property type="component" value="Unassembled WGS sequence"/>
</dbReference>
<keyword evidence="10" id="KW-1185">Reference proteome</keyword>
<comment type="similarity">
    <text evidence="2">Belongs to the class-III pyridine nucleotide-disulfide oxidoreductase family.</text>
</comment>
<keyword evidence="3" id="KW-0285">Flavoprotein</keyword>
<protein>
    <submittedName>
        <fullName evidence="9">Flavoprotein oxidoreductase</fullName>
    </submittedName>
</protein>
<dbReference type="PRINTS" id="PR00368">
    <property type="entry name" value="FADPNR"/>
</dbReference>
<reference evidence="9" key="1">
    <citation type="submission" date="2022-12" db="EMBL/GenBank/DDBJ databases">
        <title>Reference genome sequencing for broad-spectrum identification of bacterial and archaeal isolates by mass spectrometry.</title>
        <authorList>
            <person name="Sekiguchi Y."/>
            <person name="Tourlousse D.M."/>
        </authorList>
    </citation>
    <scope>NUCLEOTIDE SEQUENCE</scope>
    <source>
        <strain evidence="9">H2</strain>
    </source>
</reference>
<evidence type="ECO:0000256" key="6">
    <source>
        <dbReference type="ARBA" id="ARBA00023284"/>
    </source>
</evidence>
<dbReference type="GO" id="GO:0016491">
    <property type="term" value="F:oxidoreductase activity"/>
    <property type="evidence" value="ECO:0007669"/>
    <property type="project" value="UniProtKB-KW"/>
</dbReference>
<evidence type="ECO:0000313" key="10">
    <source>
        <dbReference type="Proteomes" id="UP001144352"/>
    </source>
</evidence>
<dbReference type="Gene3D" id="3.50.50.60">
    <property type="entry name" value="FAD/NAD(P)-binding domain"/>
    <property type="match status" value="2"/>
</dbReference>
<keyword evidence="6" id="KW-0676">Redox-active center</keyword>
<dbReference type="InterPro" id="IPR036188">
    <property type="entry name" value="FAD/NAD-bd_sf"/>
</dbReference>
<proteinExistence type="inferred from homology"/>
<keyword evidence="4" id="KW-0274">FAD</keyword>
<evidence type="ECO:0000256" key="4">
    <source>
        <dbReference type="ARBA" id="ARBA00022827"/>
    </source>
</evidence>
<accession>A0A9W6FXK1</accession>
<feature type="domain" description="FAD/NAD(P)-binding" evidence="8">
    <location>
        <begin position="2"/>
        <end position="212"/>
    </location>
</feature>
<evidence type="ECO:0000256" key="2">
    <source>
        <dbReference type="ARBA" id="ARBA00009130"/>
    </source>
</evidence>
<dbReference type="InterPro" id="IPR023753">
    <property type="entry name" value="FAD/NAD-binding_dom"/>
</dbReference>
<sequence>MEIDAAQRKVLVRDLQRGDSAWESYDQLLIATGAVPLCPDLPGSDAVDICGVNTLESGLEIRRRLDRGGMKKGVVVGGGYIGLEMAEALVRHGLEVSLVNRAPQVMGTLDHDMGALVSQALRDVGVSLYLEETLTAFETRAGKVTGVVTDRRTLPADIVILGLGVRPNTALAASAGIPLGDKGSIRVNERMQTGVAGIWAAGDCAESFHLVSRRPFHIALGTVANRHGRVAGINLGGGYATFPGVVGTAVTKICQMEVARTGLQEEELRELGIEWISAVIKSRTRAGYFPGAGEITVKVLAERGSGRLLGGQIVGMEGSAKRIDTLATALHAGFTVEEMINLDLGYAPPFSPVWDPVVIAAREVAKEL</sequence>
<evidence type="ECO:0000256" key="3">
    <source>
        <dbReference type="ARBA" id="ARBA00022630"/>
    </source>
</evidence>
<dbReference type="SUPFAM" id="SSF51905">
    <property type="entry name" value="FAD/NAD(P)-binding domain"/>
    <property type="match status" value="1"/>
</dbReference>
<dbReference type="Pfam" id="PF07992">
    <property type="entry name" value="Pyr_redox_2"/>
    <property type="match status" value="1"/>
</dbReference>
<evidence type="ECO:0000313" key="9">
    <source>
        <dbReference type="EMBL" id="GLI36890.1"/>
    </source>
</evidence>
<evidence type="ECO:0000256" key="1">
    <source>
        <dbReference type="ARBA" id="ARBA00001974"/>
    </source>
</evidence>
<keyword evidence="5" id="KW-0560">Oxidoreductase</keyword>
<dbReference type="PRINTS" id="PR00469">
    <property type="entry name" value="PNDRDTASEII"/>
</dbReference>
<evidence type="ECO:0000256" key="5">
    <source>
        <dbReference type="ARBA" id="ARBA00023002"/>
    </source>
</evidence>
<dbReference type="PANTHER" id="PTHR43429">
    <property type="entry name" value="PYRIDINE NUCLEOTIDE-DISULFIDE OXIDOREDUCTASE DOMAIN-CONTAINING"/>
    <property type="match status" value="1"/>
</dbReference>